<comment type="similarity">
    <text evidence="1">Belongs to the LSM14 family.</text>
</comment>
<evidence type="ECO:0000313" key="7">
    <source>
        <dbReference type="Proteomes" id="UP000605970"/>
    </source>
</evidence>
<feature type="region of interest" description="Disordered" evidence="3">
    <location>
        <begin position="346"/>
        <end position="398"/>
    </location>
</feature>
<dbReference type="InterPro" id="IPR025761">
    <property type="entry name" value="FFD_box"/>
</dbReference>
<dbReference type="SMART" id="SM01199">
    <property type="entry name" value="FDF"/>
    <property type="match status" value="1"/>
</dbReference>
<feature type="region of interest" description="Disordered" evidence="3">
    <location>
        <begin position="199"/>
        <end position="218"/>
    </location>
</feature>
<protein>
    <submittedName>
        <fullName evidence="6">FFD domain-containing protein</fullName>
    </submittedName>
</protein>
<evidence type="ECO:0000256" key="1">
    <source>
        <dbReference type="ARBA" id="ARBA00010415"/>
    </source>
</evidence>
<dbReference type="SMART" id="SM01271">
    <property type="entry name" value="LSM14"/>
    <property type="match status" value="1"/>
</dbReference>
<dbReference type="CDD" id="cd01736">
    <property type="entry name" value="LSm14_N"/>
    <property type="match status" value="1"/>
</dbReference>
<dbReference type="GO" id="GO:0033962">
    <property type="term" value="P:P-body assembly"/>
    <property type="evidence" value="ECO:0007669"/>
    <property type="project" value="TreeGrafter"/>
</dbReference>
<dbReference type="InterPro" id="IPR025609">
    <property type="entry name" value="Lsm14-like_N"/>
</dbReference>
<dbReference type="PANTHER" id="PTHR13586:SF0">
    <property type="entry name" value="TRAILER HITCH, ISOFORM H"/>
    <property type="match status" value="1"/>
</dbReference>
<dbReference type="PROSITE" id="PS52002">
    <property type="entry name" value="SM"/>
    <property type="match status" value="1"/>
</dbReference>
<name>A0A8S9ZDX7_9BILA</name>
<dbReference type="InterPro" id="IPR019050">
    <property type="entry name" value="FDF_dom"/>
</dbReference>
<keyword evidence="7" id="KW-1185">Reference proteome</keyword>
<dbReference type="AlphaFoldDB" id="A0A8S9ZDX7"/>
<organism evidence="6 7">
    <name type="scientific">Meloidogyne graminicola</name>
    <dbReference type="NCBI Taxonomy" id="189291"/>
    <lineage>
        <taxon>Eukaryota</taxon>
        <taxon>Metazoa</taxon>
        <taxon>Ecdysozoa</taxon>
        <taxon>Nematoda</taxon>
        <taxon>Chromadorea</taxon>
        <taxon>Rhabditida</taxon>
        <taxon>Tylenchina</taxon>
        <taxon>Tylenchomorpha</taxon>
        <taxon>Tylenchoidea</taxon>
        <taxon>Meloidogynidae</taxon>
        <taxon>Meloidogyninae</taxon>
        <taxon>Meloidogyne</taxon>
    </lineage>
</organism>
<evidence type="ECO:0000256" key="3">
    <source>
        <dbReference type="SAM" id="MobiDB-lite"/>
    </source>
</evidence>
<dbReference type="EMBL" id="JABEBT010000136">
    <property type="protein sequence ID" value="KAF7629925.1"/>
    <property type="molecule type" value="Genomic_DNA"/>
</dbReference>
<dbReference type="GO" id="GO:0000932">
    <property type="term" value="C:P-body"/>
    <property type="evidence" value="ECO:0007669"/>
    <property type="project" value="TreeGrafter"/>
</dbReference>
<dbReference type="Pfam" id="PF12701">
    <property type="entry name" value="LSM14"/>
    <property type="match status" value="1"/>
</dbReference>
<dbReference type="GO" id="GO:0003729">
    <property type="term" value="F:mRNA binding"/>
    <property type="evidence" value="ECO:0007669"/>
    <property type="project" value="TreeGrafter"/>
</dbReference>
<sequence length="398" mass="46004">MTTPYIGSKISLISQLDIRYEGFLHKVDPVESTISLSRVRSFGTEDRLASVPVPERKEVYDYIIFKASDIKDLIVCDTPKPTPDVDDITYDPGLFHEIFYSFHLDILAIISVSKQPNIASSTVEEHHVIQSSEASNLYSRAQLDSQHQQSKEVSANEHPPFGGFGQSHHQFHQRSINQRQYQPSQKFTNIRQDLRVFQSQERQHHQRQYNGGDNRTRHQHYYYNQQRGAKKYDDFDFEKANEDFLEFVDGVVNNISTIDLDHSGSQLSLNIDKSSTQEIDGDPNTGKASNEKPNRTDIYYDKSRSFFDNISCEATEREAGKNNKIDWKKERITNEVTFGPSAVRMHNSQRRGSRNGVQNPRRGYFYNNHPRRYGTDLQGINTNAFERLPTKNSKETRN</sequence>
<dbReference type="InterPro" id="IPR010920">
    <property type="entry name" value="LSM_dom_sf"/>
</dbReference>
<dbReference type="PROSITE" id="PS51513">
    <property type="entry name" value="FFD"/>
    <property type="match status" value="1"/>
</dbReference>
<feature type="region of interest" description="Disordered" evidence="3">
    <location>
        <begin position="142"/>
        <end position="178"/>
    </location>
</feature>
<dbReference type="GO" id="GO:0034063">
    <property type="term" value="P:stress granule assembly"/>
    <property type="evidence" value="ECO:0007669"/>
    <property type="project" value="TreeGrafter"/>
</dbReference>
<gene>
    <name evidence="6" type="ORF">Mgra_00009056</name>
</gene>
<dbReference type="Gene3D" id="2.30.30.100">
    <property type="match status" value="1"/>
</dbReference>
<dbReference type="OrthoDB" id="21539at2759"/>
<feature type="domain" description="FFD box profile" evidence="4">
    <location>
        <begin position="298"/>
        <end position="314"/>
    </location>
</feature>
<proteinExistence type="inferred from homology"/>
<dbReference type="InterPro" id="IPR047575">
    <property type="entry name" value="Sm"/>
</dbReference>
<accession>A0A8S9ZDX7</accession>
<feature type="short sequence motif" description="FFD box" evidence="2">
    <location>
        <begin position="298"/>
        <end position="314"/>
    </location>
</feature>
<evidence type="ECO:0000259" key="5">
    <source>
        <dbReference type="PROSITE" id="PS52002"/>
    </source>
</evidence>
<comment type="caution">
    <text evidence="6">The sequence shown here is derived from an EMBL/GenBank/DDBJ whole genome shotgun (WGS) entry which is preliminary data.</text>
</comment>
<evidence type="ECO:0000256" key="2">
    <source>
        <dbReference type="PROSITE-ProRule" id="PRU00846"/>
    </source>
</evidence>
<dbReference type="SUPFAM" id="SSF50182">
    <property type="entry name" value="Sm-like ribonucleoproteins"/>
    <property type="match status" value="1"/>
</dbReference>
<feature type="region of interest" description="Disordered" evidence="3">
    <location>
        <begin position="273"/>
        <end position="297"/>
    </location>
</feature>
<evidence type="ECO:0000259" key="4">
    <source>
        <dbReference type="PROSITE" id="PS51513"/>
    </source>
</evidence>
<dbReference type="Proteomes" id="UP000605970">
    <property type="component" value="Unassembled WGS sequence"/>
</dbReference>
<dbReference type="PANTHER" id="PTHR13586">
    <property type="entry name" value="SCD6 PROTEIN-RELATED"/>
    <property type="match status" value="1"/>
</dbReference>
<evidence type="ECO:0000313" key="6">
    <source>
        <dbReference type="EMBL" id="KAF7629925.1"/>
    </source>
</evidence>
<reference evidence="6" key="1">
    <citation type="journal article" date="2020" name="Ecol. Evol.">
        <title>Genome structure and content of the rice root-knot nematode (Meloidogyne graminicola).</title>
        <authorList>
            <person name="Phan N.T."/>
            <person name="Danchin E.G.J."/>
            <person name="Klopp C."/>
            <person name="Perfus-Barbeoch L."/>
            <person name="Kozlowski D.K."/>
            <person name="Koutsovoulos G.D."/>
            <person name="Lopez-Roques C."/>
            <person name="Bouchez O."/>
            <person name="Zahm M."/>
            <person name="Besnard G."/>
            <person name="Bellafiore S."/>
        </authorList>
    </citation>
    <scope>NUCLEOTIDE SEQUENCE</scope>
    <source>
        <strain evidence="6">VN-18</strain>
    </source>
</reference>
<feature type="compositionally biased region" description="Basic and acidic residues" evidence="3">
    <location>
        <begin position="388"/>
        <end position="398"/>
    </location>
</feature>
<feature type="domain" description="Sm" evidence="5">
    <location>
        <begin position="1"/>
        <end position="79"/>
    </location>
</feature>
<feature type="compositionally biased region" description="Polar residues" evidence="3">
    <location>
        <begin position="142"/>
        <end position="153"/>
    </location>
</feature>